<reference evidence="2 4" key="2">
    <citation type="submission" date="2018-12" db="EMBL/GenBank/DDBJ databases">
        <authorList>
            <consortium name="Pathogen Informatics"/>
        </authorList>
    </citation>
    <scope>NUCLEOTIDE SEQUENCE [LARGE SCALE GENOMIC DNA]</scope>
    <source>
        <strain evidence="2 4">NCTC12735</strain>
        <plasmid evidence="4">4</plasmid>
    </source>
</reference>
<reference evidence="1 3" key="1">
    <citation type="submission" date="2015-11" db="EMBL/GenBank/DDBJ databases">
        <title>Identification of large and diverse effector repertoires of 38 Legionella species.</title>
        <authorList>
            <person name="Burstein D."/>
            <person name="Amaro F."/>
            <person name="Zusman T."/>
            <person name="Lifshitz Z."/>
            <person name="Cohen O."/>
            <person name="Gilbert J.A."/>
            <person name="Pupko T."/>
            <person name="Shuman H.A."/>
            <person name="Segal G."/>
        </authorList>
    </citation>
    <scope>NUCLEOTIDE SEQUENCE [LARGE SCALE GENOMIC DNA]</scope>
    <source>
        <strain evidence="1 3">1762-AUS-E</strain>
    </source>
</reference>
<name>A0A0W0R2F0_9GAMM</name>
<dbReference type="AlphaFoldDB" id="A0A0W0R2F0"/>
<sequence>MAETGDLVAHWEIPDAYRTKGLIKYEIKKNEGLLNLLLSLSSNETKANEITQLCNVITCLYENYLEQIDLQVKKINKQIICYLSWQECYQQIRIIQHRIMSRSNLGEEHCLILHLCNLYKALPQLVQKDNLSQASFAKDKNNNLEDLFNFLESN</sequence>
<dbReference type="EMBL" id="LR134413">
    <property type="protein sequence ID" value="VEH81227.1"/>
    <property type="molecule type" value="Genomic_DNA"/>
</dbReference>
<gene>
    <name evidence="1" type="ORF">Lade_1466</name>
    <name evidence="2" type="ORF">NCTC12735_00052</name>
</gene>
<dbReference type="EMBL" id="LNKA01000005">
    <property type="protein sequence ID" value="KTC65283.1"/>
    <property type="molecule type" value="Genomic_DNA"/>
</dbReference>
<accession>A0A0W0R2F0</accession>
<dbReference type="Proteomes" id="UP000054859">
    <property type="component" value="Unassembled WGS sequence"/>
</dbReference>
<organism evidence="1 3">
    <name type="scientific">Legionella adelaidensis</name>
    <dbReference type="NCBI Taxonomy" id="45056"/>
    <lineage>
        <taxon>Bacteria</taxon>
        <taxon>Pseudomonadati</taxon>
        <taxon>Pseudomonadota</taxon>
        <taxon>Gammaproteobacteria</taxon>
        <taxon>Legionellales</taxon>
        <taxon>Legionellaceae</taxon>
        <taxon>Legionella</taxon>
    </lineage>
</organism>
<proteinExistence type="predicted"/>
<protein>
    <submittedName>
        <fullName evidence="1">Uncharacterized protein</fullName>
    </submittedName>
</protein>
<evidence type="ECO:0000313" key="2">
    <source>
        <dbReference type="EMBL" id="VEH81227.1"/>
    </source>
</evidence>
<dbReference type="Proteomes" id="UP000281170">
    <property type="component" value="Plasmid 4"/>
</dbReference>
<dbReference type="OrthoDB" id="5650038at2"/>
<geneLocation type="plasmid" evidence="2">
    <name>4</name>
</geneLocation>
<keyword evidence="3" id="KW-1185">Reference proteome</keyword>
<dbReference type="KEGG" id="ladl:NCTC12735_00052"/>
<evidence type="ECO:0000313" key="4">
    <source>
        <dbReference type="Proteomes" id="UP000281170"/>
    </source>
</evidence>
<dbReference type="PATRIC" id="fig|45056.6.peg.1514"/>
<dbReference type="RefSeq" id="WP_058462546.1">
    <property type="nucleotide sequence ID" value="NZ_CAAAHS010000012.1"/>
</dbReference>
<keyword evidence="2" id="KW-0614">Plasmid</keyword>
<evidence type="ECO:0000313" key="3">
    <source>
        <dbReference type="Proteomes" id="UP000054859"/>
    </source>
</evidence>
<evidence type="ECO:0000313" key="1">
    <source>
        <dbReference type="EMBL" id="KTC65283.1"/>
    </source>
</evidence>